<keyword evidence="1" id="KW-1133">Transmembrane helix</keyword>
<reference evidence="3 4" key="1">
    <citation type="submission" date="2023-01" db="EMBL/GenBank/DDBJ databases">
        <title>Analysis of 21 Apiospora genomes using comparative genomics revels a genus with tremendous synthesis potential of carbohydrate active enzymes and secondary metabolites.</title>
        <authorList>
            <person name="Sorensen T."/>
        </authorList>
    </citation>
    <scope>NUCLEOTIDE SEQUENCE [LARGE SCALE GENOMIC DNA]</scope>
    <source>
        <strain evidence="3 4">CBS 83171</strain>
    </source>
</reference>
<feature type="domain" description="DUF6594" evidence="2">
    <location>
        <begin position="18"/>
        <end position="267"/>
    </location>
</feature>
<organism evidence="3 4">
    <name type="scientific">Apiospora saccharicola</name>
    <dbReference type="NCBI Taxonomy" id="335842"/>
    <lineage>
        <taxon>Eukaryota</taxon>
        <taxon>Fungi</taxon>
        <taxon>Dikarya</taxon>
        <taxon>Ascomycota</taxon>
        <taxon>Pezizomycotina</taxon>
        <taxon>Sordariomycetes</taxon>
        <taxon>Xylariomycetidae</taxon>
        <taxon>Amphisphaeriales</taxon>
        <taxon>Apiosporaceae</taxon>
        <taxon>Apiospora</taxon>
    </lineage>
</organism>
<dbReference type="PANTHER" id="PTHR34502">
    <property type="entry name" value="DUF6594 DOMAIN-CONTAINING PROTEIN-RELATED"/>
    <property type="match status" value="1"/>
</dbReference>
<feature type="transmembrane region" description="Helical" evidence="1">
    <location>
        <begin position="208"/>
        <end position="230"/>
    </location>
</feature>
<evidence type="ECO:0000313" key="3">
    <source>
        <dbReference type="EMBL" id="KAK8072521.1"/>
    </source>
</evidence>
<name>A0ABR1VMP5_9PEZI</name>
<keyword evidence="1" id="KW-0472">Membrane</keyword>
<gene>
    <name evidence="3" type="ORF">PG996_005869</name>
</gene>
<dbReference type="InterPro" id="IPR046529">
    <property type="entry name" value="DUF6594"/>
</dbReference>
<dbReference type="Proteomes" id="UP001446871">
    <property type="component" value="Unassembled WGS sequence"/>
</dbReference>
<proteinExistence type="predicted"/>
<sequence length="267" mass="29905">MATGLEGIPLGNPTKGGYTRLATFMGEHPEVAVFKRFSYLNTLALLHMQAELSVLEKELQDQVKKDLSDPDKAVYDRDWRDLRSSASCDDNEGSQQWELSQKVTKLVRDYGSPTESEVGSLRGWMKYGHMGNMWLIGPDQDVWKDNDLSELICPRPDEGHGAFARFISHKPLKWYHYTLGHLFRKPDSSTSNGETVYYSPRGLTRLEAVFSTALASLLPTVAIAVLYVMTNMTQRLIMIGVFQLIFAIGAGVFTNGRMIEIFASTAA</sequence>
<keyword evidence="1" id="KW-0812">Transmembrane</keyword>
<evidence type="ECO:0000256" key="1">
    <source>
        <dbReference type="SAM" id="Phobius"/>
    </source>
</evidence>
<evidence type="ECO:0000259" key="2">
    <source>
        <dbReference type="Pfam" id="PF20237"/>
    </source>
</evidence>
<evidence type="ECO:0000313" key="4">
    <source>
        <dbReference type="Proteomes" id="UP001446871"/>
    </source>
</evidence>
<dbReference type="Pfam" id="PF20237">
    <property type="entry name" value="DUF6594"/>
    <property type="match status" value="1"/>
</dbReference>
<dbReference type="PANTHER" id="PTHR34502:SF5">
    <property type="entry name" value="DUF6594 DOMAIN-CONTAINING PROTEIN"/>
    <property type="match status" value="1"/>
</dbReference>
<protein>
    <recommendedName>
        <fullName evidence="2">DUF6594 domain-containing protein</fullName>
    </recommendedName>
</protein>
<accession>A0ABR1VMP5</accession>
<keyword evidence="4" id="KW-1185">Reference proteome</keyword>
<comment type="caution">
    <text evidence="3">The sequence shown here is derived from an EMBL/GenBank/DDBJ whole genome shotgun (WGS) entry which is preliminary data.</text>
</comment>
<feature type="transmembrane region" description="Helical" evidence="1">
    <location>
        <begin position="236"/>
        <end position="254"/>
    </location>
</feature>
<dbReference type="EMBL" id="JAQQWM010000003">
    <property type="protein sequence ID" value="KAK8072521.1"/>
    <property type="molecule type" value="Genomic_DNA"/>
</dbReference>